<evidence type="ECO:0000256" key="3">
    <source>
        <dbReference type="ARBA" id="ARBA00023125"/>
    </source>
</evidence>
<evidence type="ECO:0000256" key="7">
    <source>
        <dbReference type="SAM" id="MobiDB-lite"/>
    </source>
</evidence>
<accession>A0A9Q1JQF1</accession>
<reference evidence="9" key="1">
    <citation type="submission" date="2022-04" db="EMBL/GenBank/DDBJ databases">
        <title>Carnegiea gigantea Genome sequencing and assembly v2.</title>
        <authorList>
            <person name="Copetti D."/>
            <person name="Sanderson M.J."/>
            <person name="Burquez A."/>
            <person name="Wojciechowski M.F."/>
        </authorList>
    </citation>
    <scope>NUCLEOTIDE SEQUENCE</scope>
    <source>
        <strain evidence="9">SGP5-SGP5p</strain>
        <tissue evidence="9">Aerial part</tissue>
    </source>
</reference>
<proteinExistence type="predicted"/>
<dbReference type="InterPro" id="IPR003657">
    <property type="entry name" value="WRKY_dom"/>
</dbReference>
<evidence type="ECO:0000256" key="6">
    <source>
        <dbReference type="SAM" id="Coils"/>
    </source>
</evidence>
<keyword evidence="10" id="KW-1185">Reference proteome</keyword>
<dbReference type="EMBL" id="JAKOGI010000946">
    <property type="protein sequence ID" value="KAJ8429017.1"/>
    <property type="molecule type" value="Genomic_DNA"/>
</dbReference>
<evidence type="ECO:0000256" key="2">
    <source>
        <dbReference type="ARBA" id="ARBA00023015"/>
    </source>
</evidence>
<evidence type="ECO:0000256" key="4">
    <source>
        <dbReference type="ARBA" id="ARBA00023163"/>
    </source>
</evidence>
<sequence length="443" mass="50334">MRKNCSNAIAVLIAEEYPTMIGGTKMQQVTISTVGLTHQDGYSWRKYGQKPIVNAKHPREYYRCGHRDQGCKATKQVQIISDNPTQYKIIYLGKHTCRHRPMDASNYEISDSVELESGNMLSFSDSDRPAICSLSHQDLINELAVLSRNAKHLPTDHEKEEKLKRPKELDLPTHAEAIPLRADAGSVNTEAISKEIHKELATEETSSVEELQGDTNFQPIDDINVLKENTPTSSDQVLPRVTQDVNYVCTVNTVAQLMEEDETSTSNQLVEELEAKVELLKKRAEDAEGKLEKEHAAWQRAKDRYERRAIDAENEISDLEKKLDEAWTEKAELKASVAAATKQMRFKCLDLMKRALAEYDKQISWNQVLRQFLYLEQQSDKDTPEVEPNKGKNRSIGSRSHPRETGNNEKEMTKEKNVAVQEDEADSTPEYSLNTLTMTRLAL</sequence>
<evidence type="ECO:0000256" key="1">
    <source>
        <dbReference type="ARBA" id="ARBA00004123"/>
    </source>
</evidence>
<evidence type="ECO:0000313" key="10">
    <source>
        <dbReference type="Proteomes" id="UP001153076"/>
    </source>
</evidence>
<dbReference type="AlphaFoldDB" id="A0A9Q1JQF1"/>
<protein>
    <recommendedName>
        <fullName evidence="8">WRKY domain-containing protein</fullName>
    </recommendedName>
</protein>
<dbReference type="InterPro" id="IPR044810">
    <property type="entry name" value="WRKY_plant"/>
</dbReference>
<feature type="domain" description="WRKY" evidence="8">
    <location>
        <begin position="40"/>
        <end position="95"/>
    </location>
</feature>
<dbReference type="InterPro" id="IPR036576">
    <property type="entry name" value="WRKY_dom_sf"/>
</dbReference>
<feature type="region of interest" description="Disordered" evidence="7">
    <location>
        <begin position="380"/>
        <end position="432"/>
    </location>
</feature>
<dbReference type="GO" id="GO:0003700">
    <property type="term" value="F:DNA-binding transcription factor activity"/>
    <property type="evidence" value="ECO:0007669"/>
    <property type="project" value="InterPro"/>
</dbReference>
<comment type="caution">
    <text evidence="9">The sequence shown here is derived from an EMBL/GenBank/DDBJ whole genome shotgun (WGS) entry which is preliminary data.</text>
</comment>
<gene>
    <name evidence="9" type="ORF">Cgig2_014996</name>
</gene>
<evidence type="ECO:0000313" key="9">
    <source>
        <dbReference type="EMBL" id="KAJ8429017.1"/>
    </source>
</evidence>
<evidence type="ECO:0000259" key="8">
    <source>
        <dbReference type="PROSITE" id="PS50811"/>
    </source>
</evidence>
<keyword evidence="4" id="KW-0804">Transcription</keyword>
<dbReference type="PROSITE" id="PS50811">
    <property type="entry name" value="WRKY"/>
    <property type="match status" value="1"/>
</dbReference>
<dbReference type="Pfam" id="PF03106">
    <property type="entry name" value="WRKY"/>
    <property type="match status" value="1"/>
</dbReference>
<dbReference type="PANTHER" id="PTHR31282">
    <property type="entry name" value="WRKY TRANSCRIPTION FACTOR 21-RELATED"/>
    <property type="match status" value="1"/>
</dbReference>
<comment type="subcellular location">
    <subcellularLocation>
        <location evidence="1">Nucleus</location>
    </subcellularLocation>
</comment>
<dbReference type="SMART" id="SM00774">
    <property type="entry name" value="WRKY"/>
    <property type="match status" value="1"/>
</dbReference>
<feature type="coiled-coil region" evidence="6">
    <location>
        <begin position="263"/>
        <end position="336"/>
    </location>
</feature>
<keyword evidence="2" id="KW-0805">Transcription regulation</keyword>
<feature type="compositionally biased region" description="Basic and acidic residues" evidence="7">
    <location>
        <begin position="380"/>
        <end position="390"/>
    </location>
</feature>
<organism evidence="9 10">
    <name type="scientific">Carnegiea gigantea</name>
    <dbReference type="NCBI Taxonomy" id="171969"/>
    <lineage>
        <taxon>Eukaryota</taxon>
        <taxon>Viridiplantae</taxon>
        <taxon>Streptophyta</taxon>
        <taxon>Embryophyta</taxon>
        <taxon>Tracheophyta</taxon>
        <taxon>Spermatophyta</taxon>
        <taxon>Magnoliopsida</taxon>
        <taxon>eudicotyledons</taxon>
        <taxon>Gunneridae</taxon>
        <taxon>Pentapetalae</taxon>
        <taxon>Caryophyllales</taxon>
        <taxon>Cactineae</taxon>
        <taxon>Cactaceae</taxon>
        <taxon>Cactoideae</taxon>
        <taxon>Echinocereeae</taxon>
        <taxon>Carnegiea</taxon>
    </lineage>
</organism>
<dbReference type="Proteomes" id="UP001153076">
    <property type="component" value="Unassembled WGS sequence"/>
</dbReference>
<keyword evidence="6" id="KW-0175">Coiled coil</keyword>
<keyword evidence="5" id="KW-0539">Nucleus</keyword>
<dbReference type="GO" id="GO:0005634">
    <property type="term" value="C:nucleus"/>
    <property type="evidence" value="ECO:0007669"/>
    <property type="project" value="UniProtKB-SubCell"/>
</dbReference>
<dbReference type="SUPFAM" id="SSF118290">
    <property type="entry name" value="WRKY DNA-binding domain"/>
    <property type="match status" value="1"/>
</dbReference>
<evidence type="ECO:0000256" key="5">
    <source>
        <dbReference type="ARBA" id="ARBA00023242"/>
    </source>
</evidence>
<keyword evidence="3" id="KW-0238">DNA-binding</keyword>
<dbReference type="Gene3D" id="2.20.25.80">
    <property type="entry name" value="WRKY domain"/>
    <property type="match status" value="1"/>
</dbReference>
<dbReference type="OrthoDB" id="2021064at2759"/>
<feature type="compositionally biased region" description="Basic and acidic residues" evidence="7">
    <location>
        <begin position="401"/>
        <end position="417"/>
    </location>
</feature>
<dbReference type="GO" id="GO:0043565">
    <property type="term" value="F:sequence-specific DNA binding"/>
    <property type="evidence" value="ECO:0007669"/>
    <property type="project" value="InterPro"/>
</dbReference>
<name>A0A9Q1JQF1_9CARY</name>